<keyword evidence="5 7" id="KW-0472">Membrane</keyword>
<sequence>MYFTWYFVNLYLCSPYMNRRAAKGESYEPTRIEHIANVITHGVAIVPSIYGMNYMIATSHRNLQFTVSVVYGFFTTLLFITSTAYHVCELLFRPNRKKLRYYLHIVDRAAIYFFIAASYTPWLALRHSGFPGITMKWSIWLFATLGIAYQYAFHERFKTFETLLYIFISSAPSIIVFNMNDRSGLIFVGIGGIFYFIGVIFFKLDGIIPFAHAIWHLHVVAGAAFHYYAVSTYLLGPDRLNPVPEIDDL</sequence>
<feature type="binding site" evidence="6">
    <location>
        <position position="216"/>
    </location>
    <ligand>
        <name>Zn(2+)</name>
        <dbReference type="ChEBI" id="CHEBI:29105"/>
    </ligand>
</feature>
<keyword evidence="10" id="KW-1185">Reference proteome</keyword>
<feature type="transmembrane region" description="Helical" evidence="7">
    <location>
        <begin position="69"/>
        <end position="88"/>
    </location>
</feature>
<gene>
    <name evidence="8" type="ORF">DME_LOCUS6676</name>
</gene>
<dbReference type="WBParaSite" id="DME_0000231601-mRNA-1">
    <property type="protein sequence ID" value="DME_0000231601-mRNA-1"/>
    <property type="gene ID" value="DME_0000231601"/>
</dbReference>
<feature type="transmembrane region" description="Helical" evidence="7">
    <location>
        <begin position="137"/>
        <end position="153"/>
    </location>
</feature>
<dbReference type="InterPro" id="IPR004254">
    <property type="entry name" value="AdipoR/HlyIII-related"/>
</dbReference>
<feature type="binding site" evidence="6">
    <location>
        <position position="212"/>
    </location>
    <ligand>
        <name>Zn(2+)</name>
        <dbReference type="ChEBI" id="CHEBI:29105"/>
    </ligand>
</feature>
<evidence type="ECO:0000313" key="10">
    <source>
        <dbReference type="Proteomes" id="UP000274756"/>
    </source>
</evidence>
<protein>
    <submittedName>
        <fullName evidence="11">Monocyte to macrophage differentiation factor 2</fullName>
    </submittedName>
</protein>
<dbReference type="GO" id="GO:0046872">
    <property type="term" value="F:metal ion binding"/>
    <property type="evidence" value="ECO:0007669"/>
    <property type="project" value="UniProtKB-KW"/>
</dbReference>
<keyword evidence="4 7" id="KW-1133">Transmembrane helix</keyword>
<reference evidence="8 10" key="2">
    <citation type="submission" date="2018-11" db="EMBL/GenBank/DDBJ databases">
        <authorList>
            <consortium name="Pathogen Informatics"/>
        </authorList>
    </citation>
    <scope>NUCLEOTIDE SEQUENCE [LARGE SCALE GENOMIC DNA]</scope>
</reference>
<evidence type="ECO:0000313" key="11">
    <source>
        <dbReference type="WBParaSite" id="DME_0000231601-mRNA-1"/>
    </source>
</evidence>
<feature type="transmembrane region" description="Helical" evidence="7">
    <location>
        <begin position="214"/>
        <end position="235"/>
    </location>
</feature>
<evidence type="ECO:0000256" key="5">
    <source>
        <dbReference type="ARBA" id="ARBA00023136"/>
    </source>
</evidence>
<dbReference type="Proteomes" id="UP000038040">
    <property type="component" value="Unplaced"/>
</dbReference>
<organism evidence="9 11">
    <name type="scientific">Dracunculus medinensis</name>
    <name type="common">Guinea worm</name>
    <dbReference type="NCBI Taxonomy" id="318479"/>
    <lineage>
        <taxon>Eukaryota</taxon>
        <taxon>Metazoa</taxon>
        <taxon>Ecdysozoa</taxon>
        <taxon>Nematoda</taxon>
        <taxon>Chromadorea</taxon>
        <taxon>Rhabditida</taxon>
        <taxon>Spirurina</taxon>
        <taxon>Dracunculoidea</taxon>
        <taxon>Dracunculidae</taxon>
        <taxon>Dracunculus</taxon>
    </lineage>
</organism>
<evidence type="ECO:0000256" key="4">
    <source>
        <dbReference type="ARBA" id="ARBA00022989"/>
    </source>
</evidence>
<proteinExistence type="inferred from homology"/>
<dbReference type="AlphaFoldDB" id="A0A0N4U602"/>
<accession>A0A0N4U602</accession>
<evidence type="ECO:0000256" key="1">
    <source>
        <dbReference type="ARBA" id="ARBA00004141"/>
    </source>
</evidence>
<dbReference type="PANTHER" id="PTHR20855">
    <property type="entry name" value="ADIPOR/PROGESTIN RECEPTOR-RELATED"/>
    <property type="match status" value="1"/>
</dbReference>
<reference evidence="11" key="1">
    <citation type="submission" date="2017-02" db="UniProtKB">
        <authorList>
            <consortium name="WormBaseParasite"/>
        </authorList>
    </citation>
    <scope>IDENTIFICATION</scope>
</reference>
<keyword evidence="6" id="KW-0479">Metal-binding</keyword>
<feature type="binding site" evidence="6">
    <location>
        <position position="86"/>
    </location>
    <ligand>
        <name>Zn(2+)</name>
        <dbReference type="ChEBI" id="CHEBI:29105"/>
    </ligand>
</feature>
<feature type="transmembrane region" description="Helical" evidence="7">
    <location>
        <begin position="109"/>
        <end position="125"/>
    </location>
</feature>
<dbReference type="PANTHER" id="PTHR20855:SF3">
    <property type="entry name" value="LD03007P"/>
    <property type="match status" value="1"/>
</dbReference>
<evidence type="ECO:0000313" key="9">
    <source>
        <dbReference type="Proteomes" id="UP000038040"/>
    </source>
</evidence>
<dbReference type="GO" id="GO:0016020">
    <property type="term" value="C:membrane"/>
    <property type="evidence" value="ECO:0007669"/>
    <property type="project" value="UniProtKB-SubCell"/>
</dbReference>
<evidence type="ECO:0000313" key="8">
    <source>
        <dbReference type="EMBL" id="VDN56703.1"/>
    </source>
</evidence>
<comment type="subcellular location">
    <subcellularLocation>
        <location evidence="1">Membrane</location>
        <topology evidence="1">Multi-pass membrane protein</topology>
    </subcellularLocation>
</comment>
<dbReference type="STRING" id="318479.A0A0N4U602"/>
<evidence type="ECO:0000256" key="2">
    <source>
        <dbReference type="ARBA" id="ARBA00007018"/>
    </source>
</evidence>
<comment type="similarity">
    <text evidence="2">Belongs to the ADIPOR family.</text>
</comment>
<dbReference type="OrthoDB" id="186812at2759"/>
<feature type="transmembrane region" description="Helical" evidence="7">
    <location>
        <begin position="162"/>
        <end position="179"/>
    </location>
</feature>
<dbReference type="Proteomes" id="UP000274756">
    <property type="component" value="Unassembled WGS sequence"/>
</dbReference>
<evidence type="ECO:0000256" key="6">
    <source>
        <dbReference type="PIRSR" id="PIRSR604254-1"/>
    </source>
</evidence>
<evidence type="ECO:0000256" key="3">
    <source>
        <dbReference type="ARBA" id="ARBA00022692"/>
    </source>
</evidence>
<feature type="transmembrane region" description="Helical" evidence="7">
    <location>
        <begin position="185"/>
        <end position="202"/>
    </location>
</feature>
<dbReference type="EMBL" id="UYYG01001156">
    <property type="protein sequence ID" value="VDN56703.1"/>
    <property type="molecule type" value="Genomic_DNA"/>
</dbReference>
<evidence type="ECO:0000256" key="7">
    <source>
        <dbReference type="SAM" id="Phobius"/>
    </source>
</evidence>
<name>A0A0N4U602_DRAME</name>
<keyword evidence="3 7" id="KW-0812">Transmembrane</keyword>
<keyword evidence="6" id="KW-0862">Zinc</keyword>
<dbReference type="Pfam" id="PF03006">
    <property type="entry name" value="HlyIII"/>
    <property type="match status" value="1"/>
</dbReference>